<gene>
    <name evidence="7" type="ORF">PCOR1329_LOCUS33833</name>
</gene>
<dbReference type="InterPro" id="IPR000571">
    <property type="entry name" value="Znf_CCCH"/>
</dbReference>
<organism evidence="7 8">
    <name type="scientific">Prorocentrum cordatum</name>
    <dbReference type="NCBI Taxonomy" id="2364126"/>
    <lineage>
        <taxon>Eukaryota</taxon>
        <taxon>Sar</taxon>
        <taxon>Alveolata</taxon>
        <taxon>Dinophyceae</taxon>
        <taxon>Prorocentrales</taxon>
        <taxon>Prorocentraceae</taxon>
        <taxon>Prorocentrum</taxon>
    </lineage>
</organism>
<keyword evidence="8" id="KW-1185">Reference proteome</keyword>
<dbReference type="Proteomes" id="UP001189429">
    <property type="component" value="Unassembled WGS sequence"/>
</dbReference>
<protein>
    <recommendedName>
        <fullName evidence="6">C3H1-type domain-containing protein</fullName>
    </recommendedName>
</protein>
<comment type="caution">
    <text evidence="7">The sequence shown here is derived from an EMBL/GenBank/DDBJ whole genome shotgun (WGS) entry which is preliminary data.</text>
</comment>
<feature type="compositionally biased region" description="Low complexity" evidence="5">
    <location>
        <begin position="18"/>
        <end position="32"/>
    </location>
</feature>
<dbReference type="SUPFAM" id="SSF90229">
    <property type="entry name" value="CCCH zinc finger"/>
    <property type="match status" value="1"/>
</dbReference>
<evidence type="ECO:0000256" key="4">
    <source>
        <dbReference type="PROSITE-ProRule" id="PRU00723"/>
    </source>
</evidence>
<evidence type="ECO:0000256" key="1">
    <source>
        <dbReference type="ARBA" id="ARBA00022723"/>
    </source>
</evidence>
<evidence type="ECO:0000313" key="7">
    <source>
        <dbReference type="EMBL" id="CAK0837712.1"/>
    </source>
</evidence>
<evidence type="ECO:0000259" key="6">
    <source>
        <dbReference type="PROSITE" id="PS50103"/>
    </source>
</evidence>
<evidence type="ECO:0000256" key="3">
    <source>
        <dbReference type="ARBA" id="ARBA00022833"/>
    </source>
</evidence>
<keyword evidence="1 4" id="KW-0479">Metal-binding</keyword>
<proteinExistence type="predicted"/>
<sequence length="232" mass="24298">MAVPTETSQEADHHAKPVEPAAVATEPTAEATNTSQDADQMKPVRAAAMATDTSPGVRATAVQNGVEVAANPGLPPGLELVEKLPARTWAELVAVPSAPLGGIQASVLPATPPPAYTPVLQQSQQAENTGSVPADVGGFAASESFPQESLLKRSGVYTFSPNQDKFSIQLAGLVSDPGPQSLRILAPPPAASHARRVELCQREDTCWVYLRKGYCPRGPACTWMHPPLPGRA</sequence>
<evidence type="ECO:0000256" key="5">
    <source>
        <dbReference type="SAM" id="MobiDB-lite"/>
    </source>
</evidence>
<evidence type="ECO:0000256" key="2">
    <source>
        <dbReference type="ARBA" id="ARBA00022771"/>
    </source>
</evidence>
<name>A0ABN9SZ05_9DINO</name>
<evidence type="ECO:0000313" key="8">
    <source>
        <dbReference type="Proteomes" id="UP001189429"/>
    </source>
</evidence>
<keyword evidence="3 4" id="KW-0862">Zinc</keyword>
<dbReference type="EMBL" id="CAUYUJ010014171">
    <property type="protein sequence ID" value="CAK0837712.1"/>
    <property type="molecule type" value="Genomic_DNA"/>
</dbReference>
<reference evidence="7" key="1">
    <citation type="submission" date="2023-10" db="EMBL/GenBank/DDBJ databases">
        <authorList>
            <person name="Chen Y."/>
            <person name="Shah S."/>
            <person name="Dougan E. K."/>
            <person name="Thang M."/>
            <person name="Chan C."/>
        </authorList>
    </citation>
    <scope>NUCLEOTIDE SEQUENCE [LARGE SCALE GENOMIC DNA]</scope>
</reference>
<keyword evidence="2 4" id="KW-0863">Zinc-finger</keyword>
<feature type="region of interest" description="Disordered" evidence="5">
    <location>
        <begin position="1"/>
        <end position="41"/>
    </location>
</feature>
<accession>A0ABN9SZ05</accession>
<feature type="domain" description="C3H1-type" evidence="6">
    <location>
        <begin position="201"/>
        <end position="228"/>
    </location>
</feature>
<dbReference type="InterPro" id="IPR036855">
    <property type="entry name" value="Znf_CCCH_sf"/>
</dbReference>
<feature type="zinc finger region" description="C3H1-type" evidence="4">
    <location>
        <begin position="201"/>
        <end position="228"/>
    </location>
</feature>
<dbReference type="PROSITE" id="PS50103">
    <property type="entry name" value="ZF_C3H1"/>
    <property type="match status" value="1"/>
</dbReference>